<accession>A0A964E0N7</accession>
<reference evidence="1" key="2">
    <citation type="submission" date="2021-01" db="EMBL/GenBank/DDBJ databases">
        <authorList>
            <person name="Mieszkin S."/>
            <person name="Pouder E."/>
            <person name="Alain K."/>
        </authorList>
    </citation>
    <scope>NUCLEOTIDE SEQUENCE</scope>
    <source>
        <strain evidence="1">HW T2.11</strain>
    </source>
</reference>
<evidence type="ECO:0000313" key="2">
    <source>
        <dbReference type="Proteomes" id="UP000708298"/>
    </source>
</evidence>
<comment type="caution">
    <text evidence="1">The sequence shown here is derived from an EMBL/GenBank/DDBJ whole genome shotgun (WGS) entry which is preliminary data.</text>
</comment>
<gene>
    <name evidence="1" type="ORF">ASILVAE211_17120</name>
</gene>
<dbReference type="AlphaFoldDB" id="A0A964E0N7"/>
<dbReference type="RefSeq" id="WP_227322577.1">
    <property type="nucleotide sequence ID" value="NZ_JAESVB010000009.1"/>
</dbReference>
<evidence type="ECO:0000313" key="1">
    <source>
        <dbReference type="EMBL" id="MCB8876918.1"/>
    </source>
</evidence>
<name>A0A964E0N7_9PROT</name>
<protein>
    <submittedName>
        <fullName evidence="1">ATP-grasp domain-containing protein</fullName>
    </submittedName>
</protein>
<dbReference type="SUPFAM" id="SSF56059">
    <property type="entry name" value="Glutathione synthetase ATP-binding domain-like"/>
    <property type="match status" value="1"/>
</dbReference>
<dbReference type="EMBL" id="JAESVB010000009">
    <property type="protein sequence ID" value="MCB8876918.1"/>
    <property type="molecule type" value="Genomic_DNA"/>
</dbReference>
<dbReference type="GO" id="GO:0005524">
    <property type="term" value="F:ATP binding"/>
    <property type="evidence" value="ECO:0007669"/>
    <property type="project" value="InterPro"/>
</dbReference>
<proteinExistence type="predicted"/>
<keyword evidence="2" id="KW-1185">Reference proteome</keyword>
<reference evidence="1" key="1">
    <citation type="journal article" date="2021" name="Microorganisms">
        <title>Acidisoma silvae sp. nov. and Acidisomacellulosilytica sp. nov., Two Acidophilic Bacteria Isolated from Decaying Wood, Hydrolyzing Cellulose and Producing Poly-3-hydroxybutyrate.</title>
        <authorList>
            <person name="Mieszkin S."/>
            <person name="Pouder E."/>
            <person name="Uroz S."/>
            <person name="Simon-Colin C."/>
            <person name="Alain K."/>
        </authorList>
    </citation>
    <scope>NUCLEOTIDE SEQUENCE</scope>
    <source>
        <strain evidence="1">HW T2.11</strain>
    </source>
</reference>
<dbReference type="InterPro" id="IPR013815">
    <property type="entry name" value="ATP_grasp_subdomain_1"/>
</dbReference>
<sequence>MSDIALSTHATATDGTAHTRDRAISPFEFLPPWIIYGPVLAYWIALGLRYGDMALATLANPNITTGGLCGESKTGILDQAEGEARDWIAPYANFVTGRDDSGHARRIMAELGLTFPVVIKPDIGCKGAGVKLARTSGQLDHVLQSFPRATTVILQKFVPFEGEAGLYYSRQPGEATGQLLSLTLKTPPHITGDGIATIRELIMRHKRAGRAPQVYLPRLGARVEEVLPAGETLTLVFTGNHSKGSAFRDATHLITPALSDRIDRILRSLPDFHHGRIDIRFDTVSALMKGEDFEIIEINGVGSEPIHMWDPKNTLLDIYAAQFRYYGRAFRIGQAMRRRGHRSRGARDMLWHWLAQSRLIATYPPSD</sequence>
<dbReference type="Proteomes" id="UP000708298">
    <property type="component" value="Unassembled WGS sequence"/>
</dbReference>
<dbReference type="Gene3D" id="3.30.1490.20">
    <property type="entry name" value="ATP-grasp fold, A domain"/>
    <property type="match status" value="1"/>
</dbReference>
<organism evidence="1 2">
    <name type="scientific">Acidisoma silvae</name>
    <dbReference type="NCBI Taxonomy" id="2802396"/>
    <lineage>
        <taxon>Bacteria</taxon>
        <taxon>Pseudomonadati</taxon>
        <taxon>Pseudomonadota</taxon>
        <taxon>Alphaproteobacteria</taxon>
        <taxon>Acetobacterales</taxon>
        <taxon>Acidocellaceae</taxon>
        <taxon>Acidisoma</taxon>
    </lineage>
</organism>